<comment type="caution">
    <text evidence="1">The sequence shown here is derived from an EMBL/GenBank/DDBJ whole genome shotgun (WGS) entry which is preliminary data.</text>
</comment>
<keyword evidence="2" id="KW-1185">Reference proteome</keyword>
<dbReference type="RefSeq" id="WP_127023624.1">
    <property type="nucleotide sequence ID" value="NZ_JAVKZF010000002.1"/>
</dbReference>
<evidence type="ECO:0000313" key="2">
    <source>
        <dbReference type="Proteomes" id="UP000282574"/>
    </source>
</evidence>
<organism evidence="1 2">
    <name type="scientific">Chroococcidiopsis cubana SAG 39.79</name>
    <dbReference type="NCBI Taxonomy" id="388085"/>
    <lineage>
        <taxon>Bacteria</taxon>
        <taxon>Bacillati</taxon>
        <taxon>Cyanobacteriota</taxon>
        <taxon>Cyanophyceae</taxon>
        <taxon>Chroococcidiopsidales</taxon>
        <taxon>Chroococcidiopsidaceae</taxon>
        <taxon>Chroococcidiopsis</taxon>
    </lineage>
</organism>
<reference evidence="1 2" key="1">
    <citation type="journal article" date="2019" name="Genome Biol. Evol.">
        <title>Day and night: Metabolic profiles and evolutionary relationships of six axenic non-marine cyanobacteria.</title>
        <authorList>
            <person name="Will S.E."/>
            <person name="Henke P."/>
            <person name="Boedeker C."/>
            <person name="Huang S."/>
            <person name="Brinkmann H."/>
            <person name="Rohde M."/>
            <person name="Jarek M."/>
            <person name="Friedl T."/>
            <person name="Seufert S."/>
            <person name="Schumacher M."/>
            <person name="Overmann J."/>
            <person name="Neumann-Schaal M."/>
            <person name="Petersen J."/>
        </authorList>
    </citation>
    <scope>NUCLEOTIDE SEQUENCE [LARGE SCALE GENOMIC DNA]</scope>
    <source>
        <strain evidence="1 2">SAG 39.79</strain>
    </source>
</reference>
<name>A0AB37UI51_9CYAN</name>
<accession>A0AB37UI51</accession>
<gene>
    <name evidence="1" type="ORF">DSM107010_36920</name>
</gene>
<proteinExistence type="predicted"/>
<dbReference type="EMBL" id="RSCK01000032">
    <property type="protein sequence ID" value="RUT11058.1"/>
    <property type="molecule type" value="Genomic_DNA"/>
</dbReference>
<sequence>MTKGFGKGFAVPCNKKKHLLFLVGDGVSPEVLRKDPLLAKQYGKLSVQDFVWVKINGLEEFCNFPLTSTLKTADGKLQRLYRLNRKTCGYVGGEVLTESDFDWDKMSRTMIGS</sequence>
<protein>
    <submittedName>
        <fullName evidence="1">Uncharacterized protein</fullName>
    </submittedName>
</protein>
<dbReference type="Proteomes" id="UP000282574">
    <property type="component" value="Unassembled WGS sequence"/>
</dbReference>
<evidence type="ECO:0000313" key="1">
    <source>
        <dbReference type="EMBL" id="RUT11058.1"/>
    </source>
</evidence>
<dbReference type="AlphaFoldDB" id="A0AB37UI51"/>